<feature type="compositionally biased region" description="Polar residues" evidence="5">
    <location>
        <begin position="592"/>
        <end position="609"/>
    </location>
</feature>
<evidence type="ECO:0000256" key="4">
    <source>
        <dbReference type="ARBA" id="ARBA00023136"/>
    </source>
</evidence>
<dbReference type="GO" id="GO:0060076">
    <property type="term" value="C:excitatory synapse"/>
    <property type="evidence" value="ECO:0007669"/>
    <property type="project" value="TreeGrafter"/>
</dbReference>
<dbReference type="PANTHER" id="PTHR11662:SF456">
    <property type="entry name" value="VESICULAR GLUTAMATE TRANSPORTER, ISOFORM A"/>
    <property type="match status" value="1"/>
</dbReference>
<dbReference type="Pfam" id="PF07690">
    <property type="entry name" value="MFS_1"/>
    <property type="match status" value="1"/>
</dbReference>
<feature type="transmembrane region" description="Helical" evidence="6">
    <location>
        <begin position="413"/>
        <end position="432"/>
    </location>
</feature>
<evidence type="ECO:0000256" key="5">
    <source>
        <dbReference type="SAM" id="MobiDB-lite"/>
    </source>
</evidence>
<dbReference type="Proteomes" id="UP001153712">
    <property type="component" value="Chromosome 12"/>
</dbReference>
<evidence type="ECO:0000256" key="6">
    <source>
        <dbReference type="SAM" id="Phobius"/>
    </source>
</evidence>
<evidence type="ECO:0000313" key="7">
    <source>
        <dbReference type="EMBL" id="CAG9856847.1"/>
    </source>
</evidence>
<dbReference type="FunFam" id="1.20.1250.20:FF:000226">
    <property type="entry name" value="Vesicular GLUtamate transporter"/>
    <property type="match status" value="1"/>
</dbReference>
<dbReference type="GO" id="GO:0098700">
    <property type="term" value="P:neurotransmitter loading into synaptic vesicle"/>
    <property type="evidence" value="ECO:0007669"/>
    <property type="project" value="TreeGrafter"/>
</dbReference>
<evidence type="ECO:0000256" key="3">
    <source>
        <dbReference type="ARBA" id="ARBA00022989"/>
    </source>
</evidence>
<dbReference type="InterPro" id="IPR036259">
    <property type="entry name" value="MFS_trans_sf"/>
</dbReference>
<dbReference type="AlphaFoldDB" id="A0A9N9TF26"/>
<feature type="transmembrane region" description="Helical" evidence="6">
    <location>
        <begin position="444"/>
        <end position="464"/>
    </location>
</feature>
<protein>
    <recommendedName>
        <fullName evidence="9">Vesicular glutamate transporter 1</fullName>
    </recommendedName>
</protein>
<dbReference type="OrthoDB" id="2985014at2759"/>
<feature type="region of interest" description="Disordered" evidence="5">
    <location>
        <begin position="43"/>
        <end position="64"/>
    </location>
</feature>
<evidence type="ECO:0000256" key="2">
    <source>
        <dbReference type="ARBA" id="ARBA00022692"/>
    </source>
</evidence>
<dbReference type="GO" id="GO:0030672">
    <property type="term" value="C:synaptic vesicle membrane"/>
    <property type="evidence" value="ECO:0007669"/>
    <property type="project" value="TreeGrafter"/>
</dbReference>
<feature type="transmembrane region" description="Helical" evidence="6">
    <location>
        <begin position="390"/>
        <end position="407"/>
    </location>
</feature>
<feature type="transmembrane region" description="Helical" evidence="6">
    <location>
        <begin position="131"/>
        <end position="150"/>
    </location>
</feature>
<keyword evidence="8" id="KW-1185">Reference proteome</keyword>
<keyword evidence="4 6" id="KW-0472">Membrane</keyword>
<dbReference type="InterPro" id="IPR050382">
    <property type="entry name" value="MFS_Na/Anion_cotransporter"/>
</dbReference>
<proteinExistence type="predicted"/>
<evidence type="ECO:0008006" key="9">
    <source>
        <dbReference type="Google" id="ProtNLM"/>
    </source>
</evidence>
<accession>A0A9N9TF26</accession>
<evidence type="ECO:0000313" key="8">
    <source>
        <dbReference type="Proteomes" id="UP001153712"/>
    </source>
</evidence>
<keyword evidence="2 6" id="KW-0812">Transmembrane</keyword>
<dbReference type="InterPro" id="IPR011701">
    <property type="entry name" value="MFS"/>
</dbReference>
<dbReference type="SUPFAM" id="SSF103473">
    <property type="entry name" value="MFS general substrate transporter"/>
    <property type="match status" value="1"/>
</dbReference>
<reference evidence="7" key="1">
    <citation type="submission" date="2022-01" db="EMBL/GenBank/DDBJ databases">
        <authorList>
            <person name="King R."/>
        </authorList>
    </citation>
    <scope>NUCLEOTIDE SEQUENCE</scope>
</reference>
<feature type="region of interest" description="Disordered" evidence="5">
    <location>
        <begin position="544"/>
        <end position="623"/>
    </location>
</feature>
<evidence type="ECO:0000256" key="1">
    <source>
        <dbReference type="ARBA" id="ARBA00004141"/>
    </source>
</evidence>
<sequence length="623" mass="69452">MYSLEVININIILDTKYRYTFKRNFLELVTLNQYDQFNPSSLRQEKEDGTTEGNLQDASPESLPEFERPPLRKIDQYIRAELPCLSKRATVALLSCMGFIIMFGMRTSMGLVKIKMNNTWTPETLSAVDAAIFWGYFVTQIPGGLIAAAYPANKLFGAAIFSSCLLNLIIPALYQKPDFLIVVKVMQGLVEGVTYPACHGIMRHWAPPLERSRLATLAFSGCYAGVMFSMPISGELIEHFGVLAPFYFYGVIGIFWYVSWLWLVFEKPTYHTCIETKELAFIEHSLGTAQQTYITPTITNTPWKSFFTSLPCYAIFVANFCRSWNFYLLVLFQASYFQDSFHSEMTENAVLGALPHLLMTIVVPVGGILADRLRKRGILTTTQVRKLFNCGGFGMEATFFLIMAYSHTITQGMTALSIGVGFSGFAISGFNVNHLDIAPRYASILMGMSNGIGTIAGAIVPYVVHLIVKHKTKEEWRIVFIISAFVHYSGIIFYGIFASGDLQPWADPTAEEEKQWSQMNEAIPIKKQPPQNGLVQRQSSNAANYGSVETPLPGRPALPPRPPSISSQYSQEAAGPPQVFPPEVPAVPSGNPFRSSSNPFRSETVQPAAQDSYLHGSIKDRTY</sequence>
<gene>
    <name evidence="7" type="ORF">PHYEVI_LOCUS3260</name>
</gene>
<dbReference type="PANTHER" id="PTHR11662">
    <property type="entry name" value="SOLUTE CARRIER FAMILY 17"/>
    <property type="match status" value="1"/>
</dbReference>
<dbReference type="GO" id="GO:0005313">
    <property type="term" value="F:L-glutamate transmembrane transporter activity"/>
    <property type="evidence" value="ECO:0007669"/>
    <property type="project" value="TreeGrafter"/>
</dbReference>
<dbReference type="Gene3D" id="1.20.1250.20">
    <property type="entry name" value="MFS general substrate transporter like domains"/>
    <property type="match status" value="2"/>
</dbReference>
<feature type="transmembrane region" description="Helical" evidence="6">
    <location>
        <begin position="313"/>
        <end position="337"/>
    </location>
</feature>
<organism evidence="7 8">
    <name type="scientific">Phyllotreta striolata</name>
    <name type="common">Striped flea beetle</name>
    <name type="synonym">Crioceris striolata</name>
    <dbReference type="NCBI Taxonomy" id="444603"/>
    <lineage>
        <taxon>Eukaryota</taxon>
        <taxon>Metazoa</taxon>
        <taxon>Ecdysozoa</taxon>
        <taxon>Arthropoda</taxon>
        <taxon>Hexapoda</taxon>
        <taxon>Insecta</taxon>
        <taxon>Pterygota</taxon>
        <taxon>Neoptera</taxon>
        <taxon>Endopterygota</taxon>
        <taxon>Coleoptera</taxon>
        <taxon>Polyphaga</taxon>
        <taxon>Cucujiformia</taxon>
        <taxon>Chrysomeloidea</taxon>
        <taxon>Chrysomelidae</taxon>
        <taxon>Galerucinae</taxon>
        <taxon>Alticini</taxon>
        <taxon>Phyllotreta</taxon>
    </lineage>
</organism>
<feature type="transmembrane region" description="Helical" evidence="6">
    <location>
        <begin position="89"/>
        <end position="111"/>
    </location>
</feature>
<dbReference type="GO" id="GO:0035249">
    <property type="term" value="P:synaptic transmission, glutamatergic"/>
    <property type="evidence" value="ECO:0007669"/>
    <property type="project" value="TreeGrafter"/>
</dbReference>
<comment type="subcellular location">
    <subcellularLocation>
        <location evidence="1">Membrane</location>
        <topology evidence="1">Multi-pass membrane protein</topology>
    </subcellularLocation>
</comment>
<feature type="transmembrane region" description="Helical" evidence="6">
    <location>
        <begin position="214"/>
        <end position="234"/>
    </location>
</feature>
<feature type="transmembrane region" description="Helical" evidence="6">
    <location>
        <begin position="180"/>
        <end position="202"/>
    </location>
</feature>
<feature type="compositionally biased region" description="Pro residues" evidence="5">
    <location>
        <begin position="553"/>
        <end position="563"/>
    </location>
</feature>
<dbReference type="GO" id="GO:0050803">
    <property type="term" value="P:regulation of synapse structure or activity"/>
    <property type="evidence" value="ECO:0007669"/>
    <property type="project" value="TreeGrafter"/>
</dbReference>
<dbReference type="FunFam" id="1.20.1250.20:FF:000264">
    <property type="entry name" value="vesicular glutamate transporter 1"/>
    <property type="match status" value="1"/>
</dbReference>
<feature type="transmembrane region" description="Helical" evidence="6">
    <location>
        <begin position="246"/>
        <end position="265"/>
    </location>
</feature>
<dbReference type="EMBL" id="OU900105">
    <property type="protein sequence ID" value="CAG9856847.1"/>
    <property type="molecule type" value="Genomic_DNA"/>
</dbReference>
<name>A0A9N9TF26_PHYSR</name>
<dbReference type="GO" id="GO:0005326">
    <property type="term" value="F:neurotransmitter transmembrane transporter activity"/>
    <property type="evidence" value="ECO:0007669"/>
    <property type="project" value="TreeGrafter"/>
</dbReference>
<feature type="transmembrane region" description="Helical" evidence="6">
    <location>
        <begin position="155"/>
        <end position="174"/>
    </location>
</feature>
<feature type="transmembrane region" description="Helical" evidence="6">
    <location>
        <begin position="476"/>
        <end position="497"/>
    </location>
</feature>
<feature type="transmembrane region" description="Helical" evidence="6">
    <location>
        <begin position="349"/>
        <end position="370"/>
    </location>
</feature>
<keyword evidence="3 6" id="KW-1133">Transmembrane helix</keyword>